<comment type="subcellular location">
    <subcellularLocation>
        <location evidence="1 7">Cell membrane</location>
        <topology evidence="1 7">Multi-pass membrane protein</topology>
    </subcellularLocation>
</comment>
<sequence length="287" mass="29585">MTPAPSPSPSAPRRRASRTGRAGLIIGVVLLSAVALAALVSLFWLPYPVDDTSGGRLEGASWQHWLGTDRLGHDIATRVLIGARIALTVGTGAALIASIIGISFGLLAALSRGWFDDVASSILDVLIAFPTLLLAMLMVAVGGASLLTVTVAIGLSASAVIARLTRILTSRVLREQYVVAARTSGVGTLGIVWRHVLPNIWPFLIVNVAVLFGSAVLAEAGLSYLGLGTPPPNASWGRLLLDAQATFTTQPLGAIAPGVAIVVLVIGANLLSDGLRAAVDPTQQEAS</sequence>
<dbReference type="PANTHER" id="PTHR43386:SF25">
    <property type="entry name" value="PEPTIDE ABC TRANSPORTER PERMEASE PROTEIN"/>
    <property type="match status" value="1"/>
</dbReference>
<gene>
    <name evidence="9" type="ORF">SAMN04489714_0539</name>
</gene>
<evidence type="ECO:0000256" key="1">
    <source>
        <dbReference type="ARBA" id="ARBA00004651"/>
    </source>
</evidence>
<dbReference type="InterPro" id="IPR050366">
    <property type="entry name" value="BP-dependent_transpt_permease"/>
</dbReference>
<reference evidence="9 10" key="1">
    <citation type="submission" date="2016-10" db="EMBL/GenBank/DDBJ databases">
        <authorList>
            <person name="Varghese N."/>
            <person name="Submissions S."/>
        </authorList>
    </citation>
    <scope>NUCLEOTIDE SEQUENCE [LARGE SCALE GENOMIC DNA]</scope>
    <source>
        <strain evidence="9 10">DSM 9169</strain>
    </source>
</reference>
<name>A0ABY0V5X5_9ACTO</name>
<feature type="domain" description="ABC transmembrane type-1" evidence="8">
    <location>
        <begin position="83"/>
        <end position="272"/>
    </location>
</feature>
<dbReference type="PANTHER" id="PTHR43386">
    <property type="entry name" value="OLIGOPEPTIDE TRANSPORT SYSTEM PERMEASE PROTEIN APPC"/>
    <property type="match status" value="1"/>
</dbReference>
<feature type="transmembrane region" description="Helical" evidence="7">
    <location>
        <begin position="203"/>
        <end position="227"/>
    </location>
</feature>
<keyword evidence="4 7" id="KW-0812">Transmembrane</keyword>
<evidence type="ECO:0000256" key="3">
    <source>
        <dbReference type="ARBA" id="ARBA00022475"/>
    </source>
</evidence>
<dbReference type="RefSeq" id="WP_092648332.1">
    <property type="nucleotide sequence ID" value="NZ_LT629792.1"/>
</dbReference>
<evidence type="ECO:0000256" key="7">
    <source>
        <dbReference type="RuleBase" id="RU363032"/>
    </source>
</evidence>
<dbReference type="SUPFAM" id="SSF161098">
    <property type="entry name" value="MetI-like"/>
    <property type="match status" value="1"/>
</dbReference>
<evidence type="ECO:0000313" key="10">
    <source>
        <dbReference type="Proteomes" id="UP000198976"/>
    </source>
</evidence>
<proteinExistence type="inferred from homology"/>
<feature type="transmembrane region" description="Helical" evidence="7">
    <location>
        <begin position="146"/>
        <end position="164"/>
    </location>
</feature>
<keyword evidence="3" id="KW-1003">Cell membrane</keyword>
<feature type="transmembrane region" description="Helical" evidence="7">
    <location>
        <begin position="247"/>
        <end position="271"/>
    </location>
</feature>
<dbReference type="InterPro" id="IPR035906">
    <property type="entry name" value="MetI-like_sf"/>
</dbReference>
<dbReference type="Pfam" id="PF00528">
    <property type="entry name" value="BPD_transp_1"/>
    <property type="match status" value="1"/>
</dbReference>
<dbReference type="Proteomes" id="UP000198976">
    <property type="component" value="Chromosome I"/>
</dbReference>
<feature type="transmembrane region" description="Helical" evidence="7">
    <location>
        <begin position="85"/>
        <end position="110"/>
    </location>
</feature>
<dbReference type="EMBL" id="LT629792">
    <property type="protein sequence ID" value="SDT88397.1"/>
    <property type="molecule type" value="Genomic_DNA"/>
</dbReference>
<keyword evidence="10" id="KW-1185">Reference proteome</keyword>
<feature type="transmembrane region" description="Helical" evidence="7">
    <location>
        <begin position="122"/>
        <end position="140"/>
    </location>
</feature>
<keyword evidence="2 7" id="KW-0813">Transport</keyword>
<dbReference type="InterPro" id="IPR000515">
    <property type="entry name" value="MetI-like"/>
</dbReference>
<evidence type="ECO:0000256" key="4">
    <source>
        <dbReference type="ARBA" id="ARBA00022692"/>
    </source>
</evidence>
<organism evidence="9 10">
    <name type="scientific">Schaalia radingae</name>
    <dbReference type="NCBI Taxonomy" id="131110"/>
    <lineage>
        <taxon>Bacteria</taxon>
        <taxon>Bacillati</taxon>
        <taxon>Actinomycetota</taxon>
        <taxon>Actinomycetes</taxon>
        <taxon>Actinomycetales</taxon>
        <taxon>Actinomycetaceae</taxon>
        <taxon>Schaalia</taxon>
    </lineage>
</organism>
<evidence type="ECO:0000256" key="2">
    <source>
        <dbReference type="ARBA" id="ARBA00022448"/>
    </source>
</evidence>
<evidence type="ECO:0000256" key="5">
    <source>
        <dbReference type="ARBA" id="ARBA00022989"/>
    </source>
</evidence>
<keyword evidence="6 7" id="KW-0472">Membrane</keyword>
<keyword evidence="5 7" id="KW-1133">Transmembrane helix</keyword>
<feature type="transmembrane region" description="Helical" evidence="7">
    <location>
        <begin position="22"/>
        <end position="45"/>
    </location>
</feature>
<evidence type="ECO:0000259" key="8">
    <source>
        <dbReference type="PROSITE" id="PS50928"/>
    </source>
</evidence>
<accession>A0ABY0V5X5</accession>
<evidence type="ECO:0000256" key="6">
    <source>
        <dbReference type="ARBA" id="ARBA00023136"/>
    </source>
</evidence>
<dbReference type="Gene3D" id="1.10.3720.10">
    <property type="entry name" value="MetI-like"/>
    <property type="match status" value="1"/>
</dbReference>
<comment type="similarity">
    <text evidence="7">Belongs to the binding-protein-dependent transport system permease family.</text>
</comment>
<protein>
    <submittedName>
        <fullName evidence="9">Peptide/nickel transport system permease protein</fullName>
    </submittedName>
</protein>
<evidence type="ECO:0000313" key="9">
    <source>
        <dbReference type="EMBL" id="SDT88397.1"/>
    </source>
</evidence>
<dbReference type="CDD" id="cd06261">
    <property type="entry name" value="TM_PBP2"/>
    <property type="match status" value="1"/>
</dbReference>
<dbReference type="PROSITE" id="PS50928">
    <property type="entry name" value="ABC_TM1"/>
    <property type="match status" value="1"/>
</dbReference>